<organism evidence="2 3">
    <name type="scientific">Glycomyces endophyticus</name>
    <dbReference type="NCBI Taxonomy" id="480996"/>
    <lineage>
        <taxon>Bacteria</taxon>
        <taxon>Bacillati</taxon>
        <taxon>Actinomycetota</taxon>
        <taxon>Actinomycetes</taxon>
        <taxon>Glycomycetales</taxon>
        <taxon>Glycomycetaceae</taxon>
        <taxon>Glycomyces</taxon>
    </lineage>
</organism>
<reference evidence="2 3" key="1">
    <citation type="journal article" date="2019" name="Int. J. Syst. Evol. Microbiol.">
        <title>The Global Catalogue of Microorganisms (GCM) 10K type strain sequencing project: providing services to taxonomists for standard genome sequencing and annotation.</title>
        <authorList>
            <consortium name="The Broad Institute Genomics Platform"/>
            <consortium name="The Broad Institute Genome Sequencing Center for Infectious Disease"/>
            <person name="Wu L."/>
            <person name="Ma J."/>
        </authorList>
    </citation>
    <scope>NUCLEOTIDE SEQUENCE [LARGE SCALE GENOMIC DNA]</scope>
    <source>
        <strain evidence="2 3">JCM 16001</strain>
    </source>
</reference>
<protein>
    <recommendedName>
        <fullName evidence="4">PrsW family intramembrane metalloprotease</fullName>
    </recommendedName>
</protein>
<keyword evidence="1" id="KW-0472">Membrane</keyword>
<feature type="transmembrane region" description="Helical" evidence="1">
    <location>
        <begin position="197"/>
        <end position="222"/>
    </location>
</feature>
<feature type="transmembrane region" description="Helical" evidence="1">
    <location>
        <begin position="263"/>
        <end position="280"/>
    </location>
</feature>
<dbReference type="InterPro" id="IPR026898">
    <property type="entry name" value="PrsW"/>
</dbReference>
<evidence type="ECO:0000256" key="1">
    <source>
        <dbReference type="SAM" id="Phobius"/>
    </source>
</evidence>
<name>A0ABN2H8M1_9ACTN</name>
<evidence type="ECO:0000313" key="3">
    <source>
        <dbReference type="Proteomes" id="UP001499851"/>
    </source>
</evidence>
<proteinExistence type="predicted"/>
<feature type="transmembrane region" description="Helical" evidence="1">
    <location>
        <begin position="42"/>
        <end position="68"/>
    </location>
</feature>
<dbReference type="RefSeq" id="WP_344488389.1">
    <property type="nucleotide sequence ID" value="NZ_BAAAQF010000012.1"/>
</dbReference>
<dbReference type="PANTHER" id="PTHR36844:SF1">
    <property type="entry name" value="PROTEASE PRSW"/>
    <property type="match status" value="1"/>
</dbReference>
<keyword evidence="1" id="KW-0812">Transmembrane</keyword>
<feature type="transmembrane region" description="Helical" evidence="1">
    <location>
        <begin position="19"/>
        <end position="35"/>
    </location>
</feature>
<comment type="caution">
    <text evidence="2">The sequence shown here is derived from an EMBL/GenBank/DDBJ whole genome shotgun (WGS) entry which is preliminary data.</text>
</comment>
<evidence type="ECO:0000313" key="2">
    <source>
        <dbReference type="EMBL" id="GAA1683564.1"/>
    </source>
</evidence>
<dbReference type="PANTHER" id="PTHR36844">
    <property type="entry name" value="PROTEASE PRSW"/>
    <property type="match status" value="1"/>
</dbReference>
<dbReference type="Pfam" id="PF13367">
    <property type="entry name" value="PrsW-protease"/>
    <property type="match status" value="1"/>
</dbReference>
<sequence length="370" mass="39336">MSAVHAAALPRRAVDFRSVAFWCMIAVSAFGVWTLKRNMVPAMLAFPASAALNVAVMLACLAVGVWLARRVMRPVQAPPWSGTWLALMWGGLAACGLAVVMNTRLLSVWSQVLGLEASASWAAALTAPLNEEAVKVAGVVLLAAVSTRLVRSAADGLVYGALVGFGFQIVENFTYGLNGIVLGGGVEPFAVSFQTLWIRIVLTGIGSHWAMSAVAGAGIGYLVSASGRSAARRVWVAVGCMLLAMGMHFLFDSPILGGIAGTLAKPLINFAVVMAVYVVVRRRFRARWAEVSAEETAVGALTEDEARSLSRRGSRRRHLRAFKGPDRTAQAHVQALQLALLEERIPRRLPAGAARPWREAVAAARPVSGT</sequence>
<keyword evidence="3" id="KW-1185">Reference proteome</keyword>
<dbReference type="Proteomes" id="UP001499851">
    <property type="component" value="Unassembled WGS sequence"/>
</dbReference>
<feature type="transmembrane region" description="Helical" evidence="1">
    <location>
        <begin position="234"/>
        <end position="251"/>
    </location>
</feature>
<feature type="transmembrane region" description="Helical" evidence="1">
    <location>
        <begin position="80"/>
        <end position="101"/>
    </location>
</feature>
<evidence type="ECO:0008006" key="4">
    <source>
        <dbReference type="Google" id="ProtNLM"/>
    </source>
</evidence>
<gene>
    <name evidence="2" type="ORF">GCM10009830_33510</name>
</gene>
<keyword evidence="1" id="KW-1133">Transmembrane helix</keyword>
<dbReference type="EMBL" id="BAAAQF010000012">
    <property type="protein sequence ID" value="GAA1683564.1"/>
    <property type="molecule type" value="Genomic_DNA"/>
</dbReference>
<accession>A0ABN2H8M1</accession>